<feature type="compositionally biased region" description="Polar residues" evidence="1">
    <location>
        <begin position="79"/>
        <end position="99"/>
    </location>
</feature>
<sequence>MSAYNGGYRSVPVDTRFHDDRDPSSADDARGASEYYAPAGRRDRYSRRPSQSRRLRDVTWISSSTSQNNTSQPNISQPDLPNSSQPNLPSGPPTNTTPRTPLAMPHPESFIPPPPPQSIGLPTPVIGRSTIMPTPAIGEHMTLPDEEEMDLGSYHEMPNMTRPKGPKNRFVGGFINTLMKLPMFGRRKHLRRRSYENIQAPSPIPESQFEEEAELEDEPVAMPEPSELERERSATSPRVQAPDPVAQMPEPSVSYPATRVHSGNLSSMGTPIMGPIPIERSAAPSPAALRQAFSMMDDDDNQSSSEDDDDDDIGMPYVSPPRTSTPVHRHRQPRPSTPAPFPHAEPSYAPVIPPLINTAGPSQTISSSSRLYDPSSRAYSPHNTTFLSQLARFKRFVHEFDQLPFSSADQIADEYVPSRSHRSKMRQQKREHMASSSWYDSRDRTPQAYIYATPVPGFGAVTALDAIPPPIHKPVLWNQQWDAGAPGRMWDTMPPPPSGALGGTPGMVDLNAGPGPSVPHGYVPDRQPVFVYPSYGNFAGPAMTPNRW</sequence>
<dbReference type="EMBL" id="KN833836">
    <property type="protein sequence ID" value="KIK17174.1"/>
    <property type="molecule type" value="Genomic_DNA"/>
</dbReference>
<feature type="region of interest" description="Disordered" evidence="1">
    <location>
        <begin position="416"/>
        <end position="439"/>
    </location>
</feature>
<dbReference type="HOGENOM" id="CLU_426520_0_0_1"/>
<feature type="compositionally biased region" description="Basic and acidic residues" evidence="1">
    <location>
        <begin position="15"/>
        <end position="31"/>
    </location>
</feature>
<evidence type="ECO:0000313" key="2">
    <source>
        <dbReference type="EMBL" id="KIK17174.1"/>
    </source>
</evidence>
<reference evidence="2 3" key="1">
    <citation type="submission" date="2014-04" db="EMBL/GenBank/DDBJ databases">
        <authorList>
            <consortium name="DOE Joint Genome Institute"/>
            <person name="Kuo A."/>
            <person name="Kohler A."/>
            <person name="Costa M.D."/>
            <person name="Nagy L.G."/>
            <person name="Floudas D."/>
            <person name="Copeland A."/>
            <person name="Barry K.W."/>
            <person name="Cichocki N."/>
            <person name="Veneault-Fourrey C."/>
            <person name="LaButti K."/>
            <person name="Lindquist E.A."/>
            <person name="Lipzen A."/>
            <person name="Lundell T."/>
            <person name="Morin E."/>
            <person name="Murat C."/>
            <person name="Sun H."/>
            <person name="Tunlid A."/>
            <person name="Henrissat B."/>
            <person name="Grigoriev I.V."/>
            <person name="Hibbett D.S."/>
            <person name="Martin F."/>
            <person name="Nordberg H.P."/>
            <person name="Cantor M.N."/>
            <person name="Hua S.X."/>
        </authorList>
    </citation>
    <scope>NUCLEOTIDE SEQUENCE [LARGE SCALE GENOMIC DNA]</scope>
    <source>
        <strain evidence="2 3">441</strain>
    </source>
</reference>
<dbReference type="Proteomes" id="UP000054018">
    <property type="component" value="Unassembled WGS sequence"/>
</dbReference>
<accession>A0A0C9YT16</accession>
<proteinExistence type="predicted"/>
<feature type="compositionally biased region" description="Acidic residues" evidence="1">
    <location>
        <begin position="208"/>
        <end position="219"/>
    </location>
</feature>
<feature type="compositionally biased region" description="Low complexity" evidence="1">
    <location>
        <begin position="61"/>
        <end position="78"/>
    </location>
</feature>
<feature type="region of interest" description="Disordered" evidence="1">
    <location>
        <begin position="197"/>
        <end position="280"/>
    </location>
</feature>
<feature type="compositionally biased region" description="Basic residues" evidence="1">
    <location>
        <begin position="44"/>
        <end position="53"/>
    </location>
</feature>
<dbReference type="AlphaFoldDB" id="A0A0C9YT16"/>
<evidence type="ECO:0000313" key="3">
    <source>
        <dbReference type="Proteomes" id="UP000054018"/>
    </source>
</evidence>
<gene>
    <name evidence="2" type="ORF">PISMIDRAFT_685548</name>
</gene>
<reference evidence="3" key="2">
    <citation type="submission" date="2015-01" db="EMBL/GenBank/DDBJ databases">
        <title>Evolutionary Origins and Diversification of the Mycorrhizal Mutualists.</title>
        <authorList>
            <consortium name="DOE Joint Genome Institute"/>
            <consortium name="Mycorrhizal Genomics Consortium"/>
            <person name="Kohler A."/>
            <person name="Kuo A."/>
            <person name="Nagy L.G."/>
            <person name="Floudas D."/>
            <person name="Copeland A."/>
            <person name="Barry K.W."/>
            <person name="Cichocki N."/>
            <person name="Veneault-Fourrey C."/>
            <person name="LaButti K."/>
            <person name="Lindquist E.A."/>
            <person name="Lipzen A."/>
            <person name="Lundell T."/>
            <person name="Morin E."/>
            <person name="Murat C."/>
            <person name="Riley R."/>
            <person name="Ohm R."/>
            <person name="Sun H."/>
            <person name="Tunlid A."/>
            <person name="Henrissat B."/>
            <person name="Grigoriev I.V."/>
            <person name="Hibbett D.S."/>
            <person name="Martin F."/>
        </authorList>
    </citation>
    <scope>NUCLEOTIDE SEQUENCE [LARGE SCALE GENOMIC DNA]</scope>
    <source>
        <strain evidence="3">441</strain>
    </source>
</reference>
<dbReference type="OrthoDB" id="2684578at2759"/>
<evidence type="ECO:0000256" key="1">
    <source>
        <dbReference type="SAM" id="MobiDB-lite"/>
    </source>
</evidence>
<protein>
    <submittedName>
        <fullName evidence="2">Unplaced genomic scaffold scaffold_152, whole genome shotgun sequence</fullName>
    </submittedName>
</protein>
<keyword evidence="3" id="KW-1185">Reference proteome</keyword>
<name>A0A0C9YT16_9AGAM</name>
<feature type="compositionally biased region" description="Acidic residues" evidence="1">
    <location>
        <begin position="297"/>
        <end position="313"/>
    </location>
</feature>
<feature type="region of interest" description="Disordered" evidence="1">
    <location>
        <begin position="1"/>
        <end position="141"/>
    </location>
</feature>
<feature type="region of interest" description="Disordered" evidence="1">
    <location>
        <begin position="297"/>
        <end position="348"/>
    </location>
</feature>
<organism evidence="2 3">
    <name type="scientific">Pisolithus microcarpus 441</name>
    <dbReference type="NCBI Taxonomy" id="765257"/>
    <lineage>
        <taxon>Eukaryota</taxon>
        <taxon>Fungi</taxon>
        <taxon>Dikarya</taxon>
        <taxon>Basidiomycota</taxon>
        <taxon>Agaricomycotina</taxon>
        <taxon>Agaricomycetes</taxon>
        <taxon>Agaricomycetidae</taxon>
        <taxon>Boletales</taxon>
        <taxon>Sclerodermatineae</taxon>
        <taxon>Pisolithaceae</taxon>
        <taxon>Pisolithus</taxon>
    </lineage>
</organism>